<name>X1JQJ7_9ZZZZ</name>
<accession>X1JQJ7</accession>
<organism evidence="1">
    <name type="scientific">marine sediment metagenome</name>
    <dbReference type="NCBI Taxonomy" id="412755"/>
    <lineage>
        <taxon>unclassified sequences</taxon>
        <taxon>metagenomes</taxon>
        <taxon>ecological metagenomes</taxon>
    </lineage>
</organism>
<protein>
    <submittedName>
        <fullName evidence="1">Uncharacterized protein</fullName>
    </submittedName>
</protein>
<dbReference type="EMBL" id="BARU01042041">
    <property type="protein sequence ID" value="GAH80539.1"/>
    <property type="molecule type" value="Genomic_DNA"/>
</dbReference>
<evidence type="ECO:0000313" key="1">
    <source>
        <dbReference type="EMBL" id="GAH80539.1"/>
    </source>
</evidence>
<feature type="non-terminal residue" evidence="1">
    <location>
        <position position="45"/>
    </location>
</feature>
<dbReference type="AlphaFoldDB" id="X1JQJ7"/>
<reference evidence="1" key="1">
    <citation type="journal article" date="2014" name="Front. Microbiol.">
        <title>High frequency of phylogenetically diverse reductive dehalogenase-homologous genes in deep subseafloor sedimentary metagenomes.</title>
        <authorList>
            <person name="Kawai M."/>
            <person name="Futagami T."/>
            <person name="Toyoda A."/>
            <person name="Takaki Y."/>
            <person name="Nishi S."/>
            <person name="Hori S."/>
            <person name="Arai W."/>
            <person name="Tsubouchi T."/>
            <person name="Morono Y."/>
            <person name="Uchiyama I."/>
            <person name="Ito T."/>
            <person name="Fujiyama A."/>
            <person name="Inagaki F."/>
            <person name="Takami H."/>
        </authorList>
    </citation>
    <scope>NUCLEOTIDE SEQUENCE</scope>
    <source>
        <strain evidence="1">Expedition CK06-06</strain>
    </source>
</reference>
<gene>
    <name evidence="1" type="ORF">S03H2_64672</name>
</gene>
<proteinExistence type="predicted"/>
<sequence length="45" mass="5315">MAVMVKKNKEIEYYLKERKRAVEELTSESWNPLCVIGIKKAFRKG</sequence>
<comment type="caution">
    <text evidence="1">The sequence shown here is derived from an EMBL/GenBank/DDBJ whole genome shotgun (WGS) entry which is preliminary data.</text>
</comment>